<protein>
    <submittedName>
        <fullName evidence="1">Uncharacterized protein</fullName>
    </submittedName>
</protein>
<keyword evidence="2" id="KW-1185">Reference proteome</keyword>
<dbReference type="KEGG" id="nai:NECAME_00260"/>
<organism evidence="1 2">
    <name type="scientific">Necator americanus</name>
    <name type="common">Human hookworm</name>
    <dbReference type="NCBI Taxonomy" id="51031"/>
    <lineage>
        <taxon>Eukaryota</taxon>
        <taxon>Metazoa</taxon>
        <taxon>Ecdysozoa</taxon>
        <taxon>Nematoda</taxon>
        <taxon>Chromadorea</taxon>
        <taxon>Rhabditida</taxon>
        <taxon>Rhabditina</taxon>
        <taxon>Rhabditomorpha</taxon>
        <taxon>Strongyloidea</taxon>
        <taxon>Ancylostomatidae</taxon>
        <taxon>Bunostominae</taxon>
        <taxon>Necator</taxon>
    </lineage>
</organism>
<reference evidence="2" key="1">
    <citation type="journal article" date="2014" name="Nat. Genet.">
        <title>Genome of the human hookworm Necator americanus.</title>
        <authorList>
            <person name="Tang Y.T."/>
            <person name="Gao X."/>
            <person name="Rosa B.A."/>
            <person name="Abubucker S."/>
            <person name="Hallsworth-Pepin K."/>
            <person name="Martin J."/>
            <person name="Tyagi R."/>
            <person name="Heizer E."/>
            <person name="Zhang X."/>
            <person name="Bhonagiri-Palsikar V."/>
            <person name="Minx P."/>
            <person name="Warren W.C."/>
            <person name="Wang Q."/>
            <person name="Zhan B."/>
            <person name="Hotez P.J."/>
            <person name="Sternberg P.W."/>
            <person name="Dougall A."/>
            <person name="Gaze S.T."/>
            <person name="Mulvenna J."/>
            <person name="Sotillo J."/>
            <person name="Ranganathan S."/>
            <person name="Rabelo E.M."/>
            <person name="Wilson R.K."/>
            <person name="Felgner P.L."/>
            <person name="Bethony J."/>
            <person name="Hawdon J.M."/>
            <person name="Gasser R.B."/>
            <person name="Loukas A."/>
            <person name="Mitreva M."/>
        </authorList>
    </citation>
    <scope>NUCLEOTIDE SEQUENCE [LARGE SCALE GENOMIC DNA]</scope>
</reference>
<dbReference type="OrthoDB" id="5872490at2759"/>
<evidence type="ECO:0000313" key="1">
    <source>
        <dbReference type="EMBL" id="ETN81909.1"/>
    </source>
</evidence>
<sequence>MENPWPIQTKKSLITTDCTKALPNKFPFSDRRLFAEDYDAVSEARDADDWLTHKLRKVKSKRDIDPDQMRRRNQERMLLEVGPIEAKLLGLCTSDIALSAKFLCGL</sequence>
<proteinExistence type="predicted"/>
<accession>W2TJV6</accession>
<evidence type="ECO:0000313" key="2">
    <source>
        <dbReference type="Proteomes" id="UP000053676"/>
    </source>
</evidence>
<gene>
    <name evidence="1" type="ORF">NECAME_00260</name>
</gene>
<name>W2TJV6_NECAM</name>
<dbReference type="AlphaFoldDB" id="W2TJV6"/>
<dbReference type="Proteomes" id="UP000053676">
    <property type="component" value="Unassembled WGS sequence"/>
</dbReference>
<dbReference type="EMBL" id="KI658623">
    <property type="protein sequence ID" value="ETN81909.1"/>
    <property type="molecule type" value="Genomic_DNA"/>
</dbReference>
<dbReference type="STRING" id="51031.W2TJV6"/>